<reference evidence="1 2" key="1">
    <citation type="journal article" date="2015" name="Sci. Rep.">
        <title>Genome of the facultative scuticociliatosis pathogen Pseudocohnilembus persalinus provides insight into its virulence through horizontal gene transfer.</title>
        <authorList>
            <person name="Xiong J."/>
            <person name="Wang G."/>
            <person name="Cheng J."/>
            <person name="Tian M."/>
            <person name="Pan X."/>
            <person name="Warren A."/>
            <person name="Jiang C."/>
            <person name="Yuan D."/>
            <person name="Miao W."/>
        </authorList>
    </citation>
    <scope>NUCLEOTIDE SEQUENCE [LARGE SCALE GENOMIC DNA]</scope>
    <source>
        <strain evidence="1">36N120E</strain>
    </source>
</reference>
<evidence type="ECO:0000313" key="1">
    <source>
        <dbReference type="EMBL" id="KRX02769.1"/>
    </source>
</evidence>
<gene>
    <name evidence="1" type="ORF">PPERSA_02259</name>
</gene>
<name>A0A0V0QKT6_PSEPJ</name>
<sequence length="168" mass="20010">MSGKTCQKQNHNQDYLYLNWIDDKQNFLQCAKCITEDESPSFKKILISDILNDKYNLEQVNNWPPLGNKQLTEFAHYICKKIQENPGVENLMNHLIQNRIDDYFDQQTEEICQKLNSLKKKVKIQFQNTIEEFIEKNKEDGEPNIEDILSGFKIEDFRQKIEEFLNDK</sequence>
<dbReference type="InParanoid" id="A0A0V0QKT6"/>
<keyword evidence="2" id="KW-1185">Reference proteome</keyword>
<comment type="caution">
    <text evidence="1">The sequence shown here is derived from an EMBL/GenBank/DDBJ whole genome shotgun (WGS) entry which is preliminary data.</text>
</comment>
<proteinExistence type="predicted"/>
<evidence type="ECO:0000313" key="2">
    <source>
        <dbReference type="Proteomes" id="UP000054937"/>
    </source>
</evidence>
<dbReference type="AlphaFoldDB" id="A0A0V0QKT6"/>
<organism evidence="1 2">
    <name type="scientific">Pseudocohnilembus persalinus</name>
    <name type="common">Ciliate</name>
    <dbReference type="NCBI Taxonomy" id="266149"/>
    <lineage>
        <taxon>Eukaryota</taxon>
        <taxon>Sar</taxon>
        <taxon>Alveolata</taxon>
        <taxon>Ciliophora</taxon>
        <taxon>Intramacronucleata</taxon>
        <taxon>Oligohymenophorea</taxon>
        <taxon>Scuticociliatia</taxon>
        <taxon>Philasterida</taxon>
        <taxon>Pseudocohnilembidae</taxon>
        <taxon>Pseudocohnilembus</taxon>
    </lineage>
</organism>
<accession>A0A0V0QKT6</accession>
<dbReference type="Proteomes" id="UP000054937">
    <property type="component" value="Unassembled WGS sequence"/>
</dbReference>
<protein>
    <submittedName>
        <fullName evidence="1">Uncharacterized protein</fullName>
    </submittedName>
</protein>
<dbReference type="EMBL" id="LDAU01000152">
    <property type="protein sequence ID" value="KRX02769.1"/>
    <property type="molecule type" value="Genomic_DNA"/>
</dbReference>